<dbReference type="PANTHER" id="PTHR46193">
    <property type="entry name" value="6-PHOSPHOGLUCONATE PHOSPHATASE"/>
    <property type="match status" value="1"/>
</dbReference>
<dbReference type="GO" id="GO:0046872">
    <property type="term" value="F:metal ion binding"/>
    <property type="evidence" value="ECO:0007669"/>
    <property type="project" value="UniProtKB-KW"/>
</dbReference>
<comment type="cofactor">
    <cofactor evidence="1">
        <name>Mg(2+)</name>
        <dbReference type="ChEBI" id="CHEBI:18420"/>
    </cofactor>
</comment>
<dbReference type="EMBL" id="PCDP01000036">
    <property type="protein sequence ID" value="PZM12875.1"/>
    <property type="molecule type" value="Genomic_DNA"/>
</dbReference>
<keyword evidence="4" id="KW-0460">Magnesium</keyword>
<dbReference type="InterPro" id="IPR006439">
    <property type="entry name" value="HAD-SF_hydro_IA"/>
</dbReference>
<dbReference type="AlphaFoldDB" id="A0A2W4CR91"/>
<keyword evidence="3" id="KW-0479">Metal-binding</keyword>
<dbReference type="PRINTS" id="PR00413">
    <property type="entry name" value="HADHALOGNASE"/>
</dbReference>
<dbReference type="InterPro" id="IPR023198">
    <property type="entry name" value="PGP-like_dom2"/>
</dbReference>
<dbReference type="SFLD" id="SFLDS00003">
    <property type="entry name" value="Haloacid_Dehalogenase"/>
    <property type="match status" value="1"/>
</dbReference>
<dbReference type="SFLD" id="SFLDG01129">
    <property type="entry name" value="C1.5:_HAD__Beta-PGM__Phosphata"/>
    <property type="match status" value="1"/>
</dbReference>
<gene>
    <name evidence="5" type="ORF">CPY51_15090</name>
</gene>
<dbReference type="Pfam" id="PF00702">
    <property type="entry name" value="Hydrolase"/>
    <property type="match status" value="1"/>
</dbReference>
<evidence type="ECO:0008006" key="7">
    <source>
        <dbReference type="Google" id="ProtNLM"/>
    </source>
</evidence>
<dbReference type="InterPro" id="IPR036412">
    <property type="entry name" value="HAD-like_sf"/>
</dbReference>
<dbReference type="Proteomes" id="UP000248925">
    <property type="component" value="Unassembled WGS sequence"/>
</dbReference>
<dbReference type="InterPro" id="IPR023214">
    <property type="entry name" value="HAD_sf"/>
</dbReference>
<dbReference type="InterPro" id="IPR051600">
    <property type="entry name" value="Beta-PGM-like"/>
</dbReference>
<evidence type="ECO:0000313" key="5">
    <source>
        <dbReference type="EMBL" id="PZM12875.1"/>
    </source>
</evidence>
<comment type="similarity">
    <text evidence="2">Belongs to the HAD-like hydrolase superfamily. CbbY/CbbZ/Gph/YieH family.</text>
</comment>
<dbReference type="NCBIfam" id="TIGR01549">
    <property type="entry name" value="HAD-SF-IA-v1"/>
    <property type="match status" value="1"/>
</dbReference>
<reference evidence="5 6" key="1">
    <citation type="journal article" date="2018" name="Sci. Rep.">
        <title>Rhizobium tumorigenes sp. nov., a novel plant tumorigenic bacterium isolated from cane gall tumors on thornless blackberry.</title>
        <authorList>
            <person name="Kuzmanovi N."/>
            <person name="Smalla K."/>
            <person name="Gronow S."/>
            <person name="PuBawska J."/>
        </authorList>
    </citation>
    <scope>NUCLEOTIDE SEQUENCE [LARGE SCALE GENOMIC DNA]</scope>
    <source>
        <strain evidence="5 6">CCBAU 85046</strain>
    </source>
</reference>
<dbReference type="OrthoDB" id="9800058at2"/>
<name>A0A2W4CR91_9HYPH</name>
<dbReference type="RefSeq" id="WP_111161070.1">
    <property type="nucleotide sequence ID" value="NZ_PCDP01000036.1"/>
</dbReference>
<evidence type="ECO:0000256" key="3">
    <source>
        <dbReference type="ARBA" id="ARBA00022723"/>
    </source>
</evidence>
<dbReference type="PANTHER" id="PTHR46193:SF10">
    <property type="entry name" value="6-PHOSPHOGLUCONATE PHOSPHATASE"/>
    <property type="match status" value="1"/>
</dbReference>
<dbReference type="NCBIfam" id="TIGR01509">
    <property type="entry name" value="HAD-SF-IA-v3"/>
    <property type="match status" value="1"/>
</dbReference>
<comment type="caution">
    <text evidence="5">The sequence shown here is derived from an EMBL/GenBank/DDBJ whole genome shotgun (WGS) entry which is preliminary data.</text>
</comment>
<organism evidence="5 6">
    <name type="scientific">Rhizobium tubonense</name>
    <dbReference type="NCBI Taxonomy" id="484088"/>
    <lineage>
        <taxon>Bacteria</taxon>
        <taxon>Pseudomonadati</taxon>
        <taxon>Pseudomonadota</taxon>
        <taxon>Alphaproteobacteria</taxon>
        <taxon>Hyphomicrobiales</taxon>
        <taxon>Rhizobiaceae</taxon>
        <taxon>Rhizobium/Agrobacterium group</taxon>
        <taxon>Rhizobium</taxon>
    </lineage>
</organism>
<protein>
    <recommendedName>
        <fullName evidence="7">Hydrolase</fullName>
    </recommendedName>
</protein>
<proteinExistence type="inferred from homology"/>
<dbReference type="SUPFAM" id="SSF56784">
    <property type="entry name" value="HAD-like"/>
    <property type="match status" value="1"/>
</dbReference>
<evidence type="ECO:0000256" key="1">
    <source>
        <dbReference type="ARBA" id="ARBA00001946"/>
    </source>
</evidence>
<dbReference type="Gene3D" id="3.40.50.1000">
    <property type="entry name" value="HAD superfamily/HAD-like"/>
    <property type="match status" value="1"/>
</dbReference>
<dbReference type="Gene3D" id="1.10.150.240">
    <property type="entry name" value="Putative phosphatase, domain 2"/>
    <property type="match status" value="1"/>
</dbReference>
<keyword evidence="6" id="KW-1185">Reference proteome</keyword>
<evidence type="ECO:0000313" key="6">
    <source>
        <dbReference type="Proteomes" id="UP000248925"/>
    </source>
</evidence>
<evidence type="ECO:0000256" key="4">
    <source>
        <dbReference type="ARBA" id="ARBA00022842"/>
    </source>
</evidence>
<evidence type="ECO:0000256" key="2">
    <source>
        <dbReference type="ARBA" id="ARBA00006171"/>
    </source>
</evidence>
<dbReference type="GO" id="GO:0003824">
    <property type="term" value="F:catalytic activity"/>
    <property type="evidence" value="ECO:0007669"/>
    <property type="project" value="UniProtKB-ARBA"/>
</dbReference>
<accession>A0A2W4CR91</accession>
<sequence length="232" mass="25001">MIGTSLSHTITAVPPKLIIFDFDGTLVETEALVAQIISSKLAELGRTVSPADIAATLAGVPRAQEVTLLETLATVSLPERFMEEVDVEWREAILAGVAPTAGTVDALTTLRIPFCVASNATRKDLILRMRSAKIFNLIGPRFFSSHDLGLHKPDPAVFLLAAEAMGVQPSECLVIEDSVTGLEAARRAKMRSCAFIGAAHQSERMHSALQSCEPDGFLWRISDLAQILHEAV</sequence>